<feature type="binding site" evidence="4">
    <location>
        <position position="158"/>
    </location>
    <ligand>
        <name>Zn(2+)</name>
        <dbReference type="ChEBI" id="CHEBI:29105"/>
    </ligand>
</feature>
<protein>
    <recommendedName>
        <fullName evidence="1">protein acetyllysine N-acetyltransferase</fullName>
        <ecNumber evidence="1">2.3.1.286</ecNumber>
    </recommendedName>
</protein>
<evidence type="ECO:0000256" key="4">
    <source>
        <dbReference type="PROSITE-ProRule" id="PRU00236"/>
    </source>
</evidence>
<dbReference type="Proteomes" id="UP001163687">
    <property type="component" value="Chromosome"/>
</dbReference>
<dbReference type="SUPFAM" id="SSF52467">
    <property type="entry name" value="DHS-like NAD/FAD-binding domain"/>
    <property type="match status" value="1"/>
</dbReference>
<evidence type="ECO:0000259" key="5">
    <source>
        <dbReference type="PROSITE" id="PS50305"/>
    </source>
</evidence>
<dbReference type="PANTHER" id="PTHR11085">
    <property type="entry name" value="NAD-DEPENDENT PROTEIN DEACYLASE SIRTUIN-5, MITOCHONDRIAL-RELATED"/>
    <property type="match status" value="1"/>
</dbReference>
<reference evidence="6" key="1">
    <citation type="submission" date="2022-03" db="EMBL/GenBank/DDBJ databases">
        <title>Complete genome sequence of Caldinitratiruptor microaerophilus.</title>
        <authorList>
            <person name="Mukaiyama R."/>
            <person name="Nishiyama T."/>
            <person name="Ueda K."/>
        </authorList>
    </citation>
    <scope>NUCLEOTIDE SEQUENCE</scope>
    <source>
        <strain evidence="6">JCM 16183</strain>
    </source>
</reference>
<feature type="binding site" evidence="4">
    <location>
        <position position="131"/>
    </location>
    <ligand>
        <name>Zn(2+)</name>
        <dbReference type="ChEBI" id="CHEBI:29105"/>
    </ligand>
</feature>
<keyword evidence="3" id="KW-0520">NAD</keyword>
<dbReference type="InterPro" id="IPR050134">
    <property type="entry name" value="NAD-dep_sirtuin_deacylases"/>
</dbReference>
<evidence type="ECO:0000313" key="7">
    <source>
        <dbReference type="Proteomes" id="UP001163687"/>
    </source>
</evidence>
<dbReference type="InterPro" id="IPR026591">
    <property type="entry name" value="Sirtuin_cat_small_dom_sf"/>
</dbReference>
<dbReference type="AlphaFoldDB" id="A0AA35G994"/>
<dbReference type="PROSITE" id="PS50305">
    <property type="entry name" value="SIRTUIN"/>
    <property type="match status" value="1"/>
</dbReference>
<evidence type="ECO:0000256" key="1">
    <source>
        <dbReference type="ARBA" id="ARBA00012928"/>
    </source>
</evidence>
<evidence type="ECO:0000313" key="6">
    <source>
        <dbReference type="EMBL" id="BDG61218.1"/>
    </source>
</evidence>
<feature type="domain" description="Deacetylase sirtuin-type" evidence="5">
    <location>
        <begin position="1"/>
        <end position="253"/>
    </location>
</feature>
<keyword evidence="2" id="KW-0808">Transferase</keyword>
<dbReference type="PANTHER" id="PTHR11085:SF10">
    <property type="entry name" value="NAD-DEPENDENT PROTEIN DEACYLASE SIRTUIN-5, MITOCHONDRIAL-RELATED"/>
    <property type="match status" value="1"/>
</dbReference>
<dbReference type="Pfam" id="PF02146">
    <property type="entry name" value="SIR2"/>
    <property type="match status" value="1"/>
</dbReference>
<feature type="active site" description="Proton acceptor" evidence="4">
    <location>
        <position position="123"/>
    </location>
</feature>
<evidence type="ECO:0000256" key="2">
    <source>
        <dbReference type="ARBA" id="ARBA00022679"/>
    </source>
</evidence>
<keyword evidence="4" id="KW-0479">Metal-binding</keyword>
<dbReference type="Gene3D" id="3.30.1600.10">
    <property type="entry name" value="SIR2/SIRT2 'Small Domain"/>
    <property type="match status" value="1"/>
</dbReference>
<proteinExistence type="predicted"/>
<dbReference type="InterPro" id="IPR026590">
    <property type="entry name" value="Ssirtuin_cat_dom"/>
</dbReference>
<dbReference type="GO" id="GO:0046872">
    <property type="term" value="F:metal ion binding"/>
    <property type="evidence" value="ECO:0007669"/>
    <property type="project" value="UniProtKB-KW"/>
</dbReference>
<dbReference type="InterPro" id="IPR029035">
    <property type="entry name" value="DHS-like_NAD/FAD-binding_dom"/>
</dbReference>
<dbReference type="InterPro" id="IPR003000">
    <property type="entry name" value="Sirtuin"/>
</dbReference>
<keyword evidence="4" id="KW-0862">Zinc</keyword>
<dbReference type="NCBIfam" id="NF001753">
    <property type="entry name" value="PRK00481.1-3"/>
    <property type="match status" value="1"/>
</dbReference>
<dbReference type="EMBL" id="AP025628">
    <property type="protein sequence ID" value="BDG61218.1"/>
    <property type="molecule type" value="Genomic_DNA"/>
</dbReference>
<sequence>MQDPSTEAARSLAEALRRRPRTLVLTGAGASTEAGLPDWRGPSGIWRSRDPRQVASLTALEYNPVEFYQFYRHRLATLRGARPGPAHRALAALERAGYIHWLVTQNVDGLHQAAGHKTVIEVHGSLRSARCHRCGAPYPIEAVDVDVEDAADIPRCPCGGVIRPNIVLFEEVLPHDAVHAAFAAAEEADLCLVVGSSLQVGPVNLLPRLVADHGGEVAIINLMPTPFDHLARWLVPAKAGEVLAEVARELGVEVPRE</sequence>
<dbReference type="GO" id="GO:0070403">
    <property type="term" value="F:NAD+ binding"/>
    <property type="evidence" value="ECO:0007669"/>
    <property type="project" value="InterPro"/>
</dbReference>
<keyword evidence="7" id="KW-1185">Reference proteome</keyword>
<dbReference type="EC" id="2.3.1.286" evidence="1"/>
<accession>A0AA35G994</accession>
<feature type="binding site" evidence="4">
    <location>
        <position position="134"/>
    </location>
    <ligand>
        <name>Zn(2+)</name>
        <dbReference type="ChEBI" id="CHEBI:29105"/>
    </ligand>
</feature>
<dbReference type="GO" id="GO:0017136">
    <property type="term" value="F:histone deacetylase activity, NAD-dependent"/>
    <property type="evidence" value="ECO:0007669"/>
    <property type="project" value="TreeGrafter"/>
</dbReference>
<organism evidence="6 7">
    <name type="scientific">Caldinitratiruptor microaerophilus</name>
    <dbReference type="NCBI Taxonomy" id="671077"/>
    <lineage>
        <taxon>Bacteria</taxon>
        <taxon>Bacillati</taxon>
        <taxon>Bacillota</taxon>
        <taxon>Clostridia</taxon>
        <taxon>Eubacteriales</taxon>
        <taxon>Symbiobacteriaceae</taxon>
        <taxon>Caldinitratiruptor</taxon>
    </lineage>
</organism>
<evidence type="ECO:0000256" key="3">
    <source>
        <dbReference type="ARBA" id="ARBA00023027"/>
    </source>
</evidence>
<dbReference type="KEGG" id="cmic:caldi_23080"/>
<name>A0AA35G994_9FIRM</name>
<feature type="binding site" evidence="4">
    <location>
        <position position="156"/>
    </location>
    <ligand>
        <name>Zn(2+)</name>
        <dbReference type="ChEBI" id="CHEBI:29105"/>
    </ligand>
</feature>
<dbReference type="RefSeq" id="WP_264841884.1">
    <property type="nucleotide sequence ID" value="NZ_AP025628.1"/>
</dbReference>
<gene>
    <name evidence="6" type="ORF">caldi_23080</name>
</gene>
<dbReference type="Gene3D" id="3.40.50.1220">
    <property type="entry name" value="TPP-binding domain"/>
    <property type="match status" value="1"/>
</dbReference>